<dbReference type="SUPFAM" id="SSF69593">
    <property type="entry name" value="Glycerol-3-phosphate (1)-acyltransferase"/>
    <property type="match status" value="1"/>
</dbReference>
<dbReference type="PANTHER" id="PTHR10434:SF11">
    <property type="entry name" value="1-ACYL-SN-GLYCEROL-3-PHOSPHATE ACYLTRANSFERASE"/>
    <property type="match status" value="1"/>
</dbReference>
<feature type="domain" description="Phospholipid/glycerol acyltransferase" evidence="4">
    <location>
        <begin position="85"/>
        <end position="202"/>
    </location>
</feature>
<reference evidence="5" key="1">
    <citation type="submission" date="2021-01" db="EMBL/GenBank/DDBJ databases">
        <title>Whole genome shotgun sequence of Rugosimonospora africana NBRC 104875.</title>
        <authorList>
            <person name="Komaki H."/>
            <person name="Tamura T."/>
        </authorList>
    </citation>
    <scope>NUCLEOTIDE SEQUENCE</scope>
    <source>
        <strain evidence="5">NBRC 104875</strain>
    </source>
</reference>
<protein>
    <recommendedName>
        <fullName evidence="4">Phospholipid/glycerol acyltransferase domain-containing protein</fullName>
    </recommendedName>
</protein>
<dbReference type="PANTHER" id="PTHR10434">
    <property type="entry name" value="1-ACYL-SN-GLYCEROL-3-PHOSPHATE ACYLTRANSFERASE"/>
    <property type="match status" value="1"/>
</dbReference>
<dbReference type="SMART" id="SM00563">
    <property type="entry name" value="PlsC"/>
    <property type="match status" value="1"/>
</dbReference>
<dbReference type="Proteomes" id="UP000642748">
    <property type="component" value="Unassembled WGS sequence"/>
</dbReference>
<organism evidence="5 6">
    <name type="scientific">Rugosimonospora africana</name>
    <dbReference type="NCBI Taxonomy" id="556532"/>
    <lineage>
        <taxon>Bacteria</taxon>
        <taxon>Bacillati</taxon>
        <taxon>Actinomycetota</taxon>
        <taxon>Actinomycetes</taxon>
        <taxon>Micromonosporales</taxon>
        <taxon>Micromonosporaceae</taxon>
        <taxon>Rugosimonospora</taxon>
    </lineage>
</organism>
<dbReference type="GO" id="GO:0006654">
    <property type="term" value="P:phosphatidic acid biosynthetic process"/>
    <property type="evidence" value="ECO:0007669"/>
    <property type="project" value="TreeGrafter"/>
</dbReference>
<feature type="region of interest" description="Disordered" evidence="3">
    <location>
        <begin position="14"/>
        <end position="41"/>
    </location>
</feature>
<keyword evidence="2" id="KW-0012">Acyltransferase</keyword>
<gene>
    <name evidence="5" type="ORF">Raf01_60810</name>
</gene>
<evidence type="ECO:0000256" key="1">
    <source>
        <dbReference type="ARBA" id="ARBA00022679"/>
    </source>
</evidence>
<accession>A0A8J3QX10</accession>
<comment type="caution">
    <text evidence="5">The sequence shown here is derived from an EMBL/GenBank/DDBJ whole genome shotgun (WGS) entry which is preliminary data.</text>
</comment>
<dbReference type="Pfam" id="PF01553">
    <property type="entry name" value="Acyltransferase"/>
    <property type="match status" value="1"/>
</dbReference>
<keyword evidence="6" id="KW-1185">Reference proteome</keyword>
<dbReference type="EMBL" id="BONZ01000061">
    <property type="protein sequence ID" value="GIH17909.1"/>
    <property type="molecule type" value="Genomic_DNA"/>
</dbReference>
<dbReference type="InterPro" id="IPR002123">
    <property type="entry name" value="Plipid/glycerol_acylTrfase"/>
</dbReference>
<keyword evidence="1" id="KW-0808">Transferase</keyword>
<name>A0A8J3QX10_9ACTN</name>
<dbReference type="GO" id="GO:0003841">
    <property type="term" value="F:1-acylglycerol-3-phosphate O-acyltransferase activity"/>
    <property type="evidence" value="ECO:0007669"/>
    <property type="project" value="TreeGrafter"/>
</dbReference>
<proteinExistence type="predicted"/>
<evidence type="ECO:0000313" key="5">
    <source>
        <dbReference type="EMBL" id="GIH17909.1"/>
    </source>
</evidence>
<dbReference type="CDD" id="cd07989">
    <property type="entry name" value="LPLAT_AGPAT-like"/>
    <property type="match status" value="1"/>
</dbReference>
<dbReference type="AlphaFoldDB" id="A0A8J3QX10"/>
<evidence type="ECO:0000259" key="4">
    <source>
        <dbReference type="SMART" id="SM00563"/>
    </source>
</evidence>
<dbReference type="RefSeq" id="WP_203921449.1">
    <property type="nucleotide sequence ID" value="NZ_BONZ01000061.1"/>
</dbReference>
<evidence type="ECO:0000313" key="6">
    <source>
        <dbReference type="Proteomes" id="UP000642748"/>
    </source>
</evidence>
<sequence>MGLFREARVLTAGRDWRGRSRTPRSAAGHTPPDEPREFPTGWARTPAARVARRGLQRGLLTPLTWSQTRPEVVGLEGLAGVTGPVVLVANHASHLDTPLILGSLPEHIAKRTAVGAAADYFFDARWRAAATALVFNAFPVERYRSRRLRSLAPQLLARGWSLLLFPEATRSEDGWMSPLRMGAAQLCVTQRVAAVPVVLRGTYAAMPRGRNWPMRGRPRVVVRYGAPLKPEQGESARLFNVRLSQTVARLWAEEDMGWYASLRAQAGGDLALPSGPKAAEWRRMWESTRPVSRPGPAPAWRDGA</sequence>
<evidence type="ECO:0000256" key="3">
    <source>
        <dbReference type="SAM" id="MobiDB-lite"/>
    </source>
</evidence>
<evidence type="ECO:0000256" key="2">
    <source>
        <dbReference type="ARBA" id="ARBA00023315"/>
    </source>
</evidence>